<reference evidence="2 3" key="1">
    <citation type="submission" date="2019-03" db="EMBL/GenBank/DDBJ databases">
        <title>Draft genome of Brevundimonas sp. a heavy metal resistant soil bacteria.</title>
        <authorList>
            <person name="Soto J."/>
        </authorList>
    </citation>
    <scope>NUCLEOTIDE SEQUENCE [LARGE SCALE GENOMIC DNA]</scope>
    <source>
        <strain evidence="2 3">B-10</strain>
    </source>
</reference>
<sequence>MTRTTIDLWLRAMNPLILPRGMAEAQRSARSMVIGLGIALVVGLIPTWWMFTSGWFDTAMSAEYTRMGLSSDEVAMQREFMKVIWPYAIGFGAIFSVILYGALAAVQWRMMTRAIPIIMLALMAYSLVANMGMRLLGSMPAPELPLWILLTTWPAAAVSTVIYVASLQGAMLLHRLRNEP</sequence>
<feature type="transmembrane region" description="Helical" evidence="1">
    <location>
        <begin position="84"/>
        <end position="103"/>
    </location>
</feature>
<comment type="caution">
    <text evidence="2">The sequence shown here is derived from an EMBL/GenBank/DDBJ whole genome shotgun (WGS) entry which is preliminary data.</text>
</comment>
<keyword evidence="3" id="KW-1185">Reference proteome</keyword>
<proteinExistence type="predicted"/>
<keyword evidence="1" id="KW-1133">Transmembrane helix</keyword>
<keyword evidence="1" id="KW-0472">Membrane</keyword>
<protein>
    <submittedName>
        <fullName evidence="2">Uncharacterized protein</fullName>
    </submittedName>
</protein>
<dbReference type="EMBL" id="SPVH01000001">
    <property type="protein sequence ID" value="TFW15190.1"/>
    <property type="molecule type" value="Genomic_DNA"/>
</dbReference>
<organism evidence="2 3">
    <name type="scientific">Brevundimonas intermedia</name>
    <dbReference type="NCBI Taxonomy" id="74315"/>
    <lineage>
        <taxon>Bacteria</taxon>
        <taxon>Pseudomonadati</taxon>
        <taxon>Pseudomonadota</taxon>
        <taxon>Alphaproteobacteria</taxon>
        <taxon>Caulobacterales</taxon>
        <taxon>Caulobacteraceae</taxon>
        <taxon>Brevundimonas</taxon>
    </lineage>
</organism>
<name>A0A4Y9S1C8_9CAUL</name>
<evidence type="ECO:0000256" key="1">
    <source>
        <dbReference type="SAM" id="Phobius"/>
    </source>
</evidence>
<feature type="transmembrane region" description="Helical" evidence="1">
    <location>
        <begin position="32"/>
        <end position="51"/>
    </location>
</feature>
<dbReference type="AlphaFoldDB" id="A0A4Y9S1C8"/>
<evidence type="ECO:0000313" key="3">
    <source>
        <dbReference type="Proteomes" id="UP000298216"/>
    </source>
</evidence>
<evidence type="ECO:0000313" key="2">
    <source>
        <dbReference type="EMBL" id="TFW15190.1"/>
    </source>
</evidence>
<dbReference type="OrthoDB" id="7203245at2"/>
<feature type="transmembrane region" description="Helical" evidence="1">
    <location>
        <begin position="145"/>
        <end position="167"/>
    </location>
</feature>
<feature type="transmembrane region" description="Helical" evidence="1">
    <location>
        <begin position="115"/>
        <end position="133"/>
    </location>
</feature>
<dbReference type="RefSeq" id="WP_135193187.1">
    <property type="nucleotide sequence ID" value="NZ_SPVH01000001.1"/>
</dbReference>
<gene>
    <name evidence="2" type="ORF">EGY25_00950</name>
</gene>
<accession>A0A4Y9S1C8</accession>
<keyword evidence="1" id="KW-0812">Transmembrane</keyword>
<dbReference type="Proteomes" id="UP000298216">
    <property type="component" value="Unassembled WGS sequence"/>
</dbReference>